<dbReference type="Pfam" id="PF01541">
    <property type="entry name" value="GIY-YIG"/>
    <property type="match status" value="1"/>
</dbReference>
<evidence type="ECO:0000259" key="6">
    <source>
        <dbReference type="PROSITE" id="PS51032"/>
    </source>
</evidence>
<dbReference type="EMBL" id="LAZR01054905">
    <property type="protein sequence ID" value="KKK77546.1"/>
    <property type="molecule type" value="Genomic_DNA"/>
</dbReference>
<dbReference type="Gene3D" id="3.40.1440.10">
    <property type="entry name" value="GIY-YIG endonuclease"/>
    <property type="match status" value="1"/>
</dbReference>
<dbReference type="PROSITE" id="PS51032">
    <property type="entry name" value="AP2_ERF"/>
    <property type="match status" value="1"/>
</dbReference>
<dbReference type="SMART" id="SM00465">
    <property type="entry name" value="GIYc"/>
    <property type="match status" value="1"/>
</dbReference>
<protein>
    <recommendedName>
        <fullName evidence="8">AP2/ERF domain-containing protein</fullName>
    </recommendedName>
</protein>
<evidence type="ECO:0008006" key="8">
    <source>
        <dbReference type="Google" id="ProtNLM"/>
    </source>
</evidence>
<gene>
    <name evidence="7" type="ORF">LCGC14_2852500</name>
</gene>
<evidence type="ECO:0000259" key="5">
    <source>
        <dbReference type="PROSITE" id="PS50164"/>
    </source>
</evidence>
<dbReference type="SMART" id="SM00380">
    <property type="entry name" value="AP2"/>
    <property type="match status" value="1"/>
</dbReference>
<dbReference type="InterPro" id="IPR035901">
    <property type="entry name" value="GIY-YIG_endonuc_sf"/>
</dbReference>
<dbReference type="SUPFAM" id="SSF54171">
    <property type="entry name" value="DNA-binding domain"/>
    <property type="match status" value="1"/>
</dbReference>
<name>A0A0F9AYX2_9ZZZZ</name>
<keyword evidence="4" id="KW-0804">Transcription</keyword>
<dbReference type="InterPro" id="IPR016177">
    <property type="entry name" value="DNA-bd_dom_sf"/>
</dbReference>
<keyword evidence="2" id="KW-0805">Transcription regulation</keyword>
<dbReference type="InterPro" id="IPR036955">
    <property type="entry name" value="AP2/ERF_dom_sf"/>
</dbReference>
<dbReference type="InterPro" id="IPR000305">
    <property type="entry name" value="GIY-YIG_endonuc"/>
</dbReference>
<evidence type="ECO:0000256" key="4">
    <source>
        <dbReference type="ARBA" id="ARBA00023163"/>
    </source>
</evidence>
<sequence>MKTIKLNLGSGNCELSKADSKYMPKMAGVYGIIVNLTNGKWYIGSTNSIRKRMIGHLSKLKHGSHCNAYLQSAWNKYGKENFALCVLRLVRDETLLTYYEQAFIEKLNSTASGHGYNLIVDAFRHIPGPETRKKISMANKGRVPWSKGIPCTDSVKEKIRVTLTGRIKTQHEIDGLRKAMLGPSHPHRGKKSSLEWRTKMSESKRMSAGTNVYKGVSFDKRTKTFMSRIYCDGKQYFLGRYKTQEEAAFAYNIAAKKYYKGNCYLNQTPEVVLNRNTKLGRLRRMA</sequence>
<dbReference type="Gene3D" id="3.30.730.10">
    <property type="entry name" value="AP2/ERF domain"/>
    <property type="match status" value="1"/>
</dbReference>
<dbReference type="InterPro" id="IPR001471">
    <property type="entry name" value="AP2/ERF_dom"/>
</dbReference>
<dbReference type="InterPro" id="IPR003611">
    <property type="entry name" value="NUMOD3"/>
</dbReference>
<feature type="domain" description="AP2/ERF" evidence="6">
    <location>
        <begin position="212"/>
        <end position="268"/>
    </location>
</feature>
<evidence type="ECO:0000256" key="2">
    <source>
        <dbReference type="ARBA" id="ARBA00023015"/>
    </source>
</evidence>
<organism evidence="7">
    <name type="scientific">marine sediment metagenome</name>
    <dbReference type="NCBI Taxonomy" id="412755"/>
    <lineage>
        <taxon>unclassified sequences</taxon>
        <taxon>metagenomes</taxon>
        <taxon>ecological metagenomes</taxon>
    </lineage>
</organism>
<dbReference type="GO" id="GO:0003677">
    <property type="term" value="F:DNA binding"/>
    <property type="evidence" value="ECO:0007669"/>
    <property type="project" value="UniProtKB-KW"/>
</dbReference>
<evidence type="ECO:0000256" key="3">
    <source>
        <dbReference type="ARBA" id="ARBA00023125"/>
    </source>
</evidence>
<evidence type="ECO:0000256" key="1">
    <source>
        <dbReference type="ARBA" id="ARBA00010045"/>
    </source>
</evidence>
<comment type="caution">
    <text evidence="7">The sequence shown here is derived from an EMBL/GenBank/DDBJ whole genome shotgun (WGS) entry which is preliminary data.</text>
</comment>
<dbReference type="InterPro" id="IPR006350">
    <property type="entry name" value="Intron_endoG1"/>
</dbReference>
<dbReference type="Pfam" id="PF07460">
    <property type="entry name" value="NUMOD3"/>
    <property type="match status" value="1"/>
</dbReference>
<evidence type="ECO:0000313" key="7">
    <source>
        <dbReference type="EMBL" id="KKK77546.1"/>
    </source>
</evidence>
<comment type="similarity">
    <text evidence="1">To endonucleases of group I introns of fungi and phage.</text>
</comment>
<feature type="domain" description="GIY-YIG" evidence="5">
    <location>
        <begin position="25"/>
        <end position="118"/>
    </location>
</feature>
<dbReference type="GO" id="GO:0004519">
    <property type="term" value="F:endonuclease activity"/>
    <property type="evidence" value="ECO:0007669"/>
    <property type="project" value="InterPro"/>
</dbReference>
<keyword evidence="3" id="KW-0238">DNA-binding</keyword>
<dbReference type="SUPFAM" id="SSF82771">
    <property type="entry name" value="GIY-YIG endonuclease"/>
    <property type="match status" value="1"/>
</dbReference>
<reference evidence="7" key="1">
    <citation type="journal article" date="2015" name="Nature">
        <title>Complex archaea that bridge the gap between prokaryotes and eukaryotes.</title>
        <authorList>
            <person name="Spang A."/>
            <person name="Saw J.H."/>
            <person name="Jorgensen S.L."/>
            <person name="Zaremba-Niedzwiedzka K."/>
            <person name="Martijn J."/>
            <person name="Lind A.E."/>
            <person name="van Eijk R."/>
            <person name="Schleper C."/>
            <person name="Guy L."/>
            <person name="Ettema T.J."/>
        </authorList>
    </citation>
    <scope>NUCLEOTIDE SEQUENCE</scope>
</reference>
<proteinExistence type="predicted"/>
<dbReference type="AlphaFoldDB" id="A0A0F9AYX2"/>
<dbReference type="PROSITE" id="PS50164">
    <property type="entry name" value="GIY_YIG"/>
    <property type="match status" value="1"/>
</dbReference>
<dbReference type="GO" id="GO:0003700">
    <property type="term" value="F:DNA-binding transcription factor activity"/>
    <property type="evidence" value="ECO:0007669"/>
    <property type="project" value="InterPro"/>
</dbReference>
<dbReference type="NCBIfam" id="TIGR01453">
    <property type="entry name" value="grpIintron_endo"/>
    <property type="match status" value="1"/>
</dbReference>
<accession>A0A0F9AYX2</accession>